<dbReference type="Gene3D" id="3.40.50.720">
    <property type="entry name" value="NAD(P)-binding Rossmann-like Domain"/>
    <property type="match status" value="1"/>
</dbReference>
<evidence type="ECO:0000256" key="1">
    <source>
        <dbReference type="ARBA" id="ARBA00006484"/>
    </source>
</evidence>
<keyword evidence="2 3" id="KW-0560">Oxidoreductase</keyword>
<evidence type="ECO:0000313" key="4">
    <source>
        <dbReference type="Proteomes" id="UP000483035"/>
    </source>
</evidence>
<dbReference type="Pfam" id="PF13561">
    <property type="entry name" value="adh_short_C2"/>
    <property type="match status" value="1"/>
</dbReference>
<dbReference type="PANTHER" id="PTHR42760">
    <property type="entry name" value="SHORT-CHAIN DEHYDROGENASES/REDUCTASES FAMILY MEMBER"/>
    <property type="match status" value="1"/>
</dbReference>
<dbReference type="Proteomes" id="UP000483035">
    <property type="component" value="Unassembled WGS sequence"/>
</dbReference>
<dbReference type="NCBIfam" id="NF005559">
    <property type="entry name" value="PRK07231.1"/>
    <property type="match status" value="1"/>
</dbReference>
<dbReference type="InterPro" id="IPR020904">
    <property type="entry name" value="Sc_DH/Rdtase_CS"/>
</dbReference>
<dbReference type="EC" id="1.1.1.47" evidence="3"/>
<comment type="caution">
    <text evidence="3">The sequence shown here is derived from an EMBL/GenBank/DDBJ whole genome shotgun (WGS) entry which is preliminary data.</text>
</comment>
<name>A0A6L9UD44_9HYPH</name>
<dbReference type="EMBL" id="WUEY01000019">
    <property type="protein sequence ID" value="NEI73494.1"/>
    <property type="molecule type" value="Genomic_DNA"/>
</dbReference>
<dbReference type="RefSeq" id="WP_163991874.1">
    <property type="nucleotide sequence ID" value="NZ_WUEY01000019.1"/>
</dbReference>
<sequence>MAKAMFDLSGKVAVVTGASRGLGQWIAVSLAEAGADLCITARDEKSLADTKQKIEAVGRSCVTSAQDVTDVSSIDATLARFATISGAIDILVNNAGYEEVSPSFDVDEQLWDRIIGTNLKGAFFWSQAAARTMATQPEGGSIINLCSLTSYVGIPTAVPYGSSKSGLLGMTRALSAEWAQYGIRVNAIAPGYFRTTMTEGFYQDEDWAAKMLDKIPQKRFGRESDIGGAVVFLASSASGYITGQCLPVDGGFLASI</sequence>
<organism evidence="3 4">
    <name type="scientific">Rhizobium lusitanum</name>
    <dbReference type="NCBI Taxonomy" id="293958"/>
    <lineage>
        <taxon>Bacteria</taxon>
        <taxon>Pseudomonadati</taxon>
        <taxon>Pseudomonadota</taxon>
        <taxon>Alphaproteobacteria</taxon>
        <taxon>Hyphomicrobiales</taxon>
        <taxon>Rhizobiaceae</taxon>
        <taxon>Rhizobium/Agrobacterium group</taxon>
        <taxon>Rhizobium</taxon>
    </lineage>
</organism>
<dbReference type="PANTHER" id="PTHR42760:SF5">
    <property type="entry name" value="2-DEHYDRO-3-DEOXY-D-GLUCONATE 5-DEHYDROGENASE"/>
    <property type="match status" value="1"/>
</dbReference>
<dbReference type="FunFam" id="3.40.50.720:FF:000084">
    <property type="entry name" value="Short-chain dehydrogenase reductase"/>
    <property type="match status" value="1"/>
</dbReference>
<protein>
    <submittedName>
        <fullName evidence="3">Glucose 1-dehydrogenase</fullName>
        <ecNumber evidence="3">1.1.1.47</ecNumber>
    </submittedName>
</protein>
<gene>
    <name evidence="3" type="ORF">GR212_28475</name>
</gene>
<dbReference type="InterPro" id="IPR036291">
    <property type="entry name" value="NAD(P)-bd_dom_sf"/>
</dbReference>
<reference evidence="3 4" key="1">
    <citation type="submission" date="2019-12" db="EMBL/GenBank/DDBJ databases">
        <title>Rhizobium genotypes associated with high levels of biological nitrogen fixation by grain legumes in a temperate-maritime cropping system.</title>
        <authorList>
            <person name="Maluk M."/>
            <person name="Francesc Ferrando Molina F."/>
            <person name="Lopez Del Egido L."/>
            <person name="Lafos M."/>
            <person name="Langarica-Fuentes A."/>
            <person name="Gebre Yohannes G."/>
            <person name="Young M.W."/>
            <person name="Martin P."/>
            <person name="Gantlett R."/>
            <person name="Kenicer G."/>
            <person name="Hawes C."/>
            <person name="Begg G.S."/>
            <person name="Quilliam R.S."/>
            <person name="Squire G.R."/>
            <person name="Poole P.S."/>
            <person name="Young P.W."/>
            <person name="Iannetta P.M."/>
            <person name="James E.K."/>
        </authorList>
    </citation>
    <scope>NUCLEOTIDE SEQUENCE [LARGE SCALE GENOMIC DNA]</scope>
    <source>
        <strain evidence="3 4">JHI1118</strain>
    </source>
</reference>
<dbReference type="PRINTS" id="PR00081">
    <property type="entry name" value="GDHRDH"/>
</dbReference>
<dbReference type="AlphaFoldDB" id="A0A6L9UD44"/>
<evidence type="ECO:0000313" key="3">
    <source>
        <dbReference type="EMBL" id="NEI73494.1"/>
    </source>
</evidence>
<dbReference type="PRINTS" id="PR00080">
    <property type="entry name" value="SDRFAMILY"/>
</dbReference>
<evidence type="ECO:0000256" key="2">
    <source>
        <dbReference type="ARBA" id="ARBA00023002"/>
    </source>
</evidence>
<dbReference type="SUPFAM" id="SSF51735">
    <property type="entry name" value="NAD(P)-binding Rossmann-fold domains"/>
    <property type="match status" value="1"/>
</dbReference>
<proteinExistence type="inferred from homology"/>
<dbReference type="GO" id="GO:0047936">
    <property type="term" value="F:glucose 1-dehydrogenase [NAD(P)+] activity"/>
    <property type="evidence" value="ECO:0007669"/>
    <property type="project" value="UniProtKB-EC"/>
</dbReference>
<comment type="similarity">
    <text evidence="1">Belongs to the short-chain dehydrogenases/reductases (SDR) family.</text>
</comment>
<dbReference type="PROSITE" id="PS00061">
    <property type="entry name" value="ADH_SHORT"/>
    <property type="match status" value="1"/>
</dbReference>
<accession>A0A6L9UD44</accession>
<dbReference type="InterPro" id="IPR002347">
    <property type="entry name" value="SDR_fam"/>
</dbReference>